<reference evidence="3" key="1">
    <citation type="submission" date="2025-08" db="UniProtKB">
        <authorList>
            <consortium name="RefSeq"/>
        </authorList>
    </citation>
    <scope>IDENTIFICATION</scope>
    <source>
        <tissue evidence="3">Leaf</tissue>
    </source>
</reference>
<keyword evidence="2" id="KW-1185">Reference proteome</keyword>
<dbReference type="AlphaFoldDB" id="A0A1S3TDE2"/>
<evidence type="ECO:0000313" key="3">
    <source>
        <dbReference type="RefSeq" id="XP_014491792.1"/>
    </source>
</evidence>
<organism evidence="2 3">
    <name type="scientific">Vigna radiata var. radiata</name>
    <name type="common">Mung bean</name>
    <name type="synonym">Phaseolus aureus</name>
    <dbReference type="NCBI Taxonomy" id="3916"/>
    <lineage>
        <taxon>Eukaryota</taxon>
        <taxon>Viridiplantae</taxon>
        <taxon>Streptophyta</taxon>
        <taxon>Embryophyta</taxon>
        <taxon>Tracheophyta</taxon>
        <taxon>Spermatophyta</taxon>
        <taxon>Magnoliopsida</taxon>
        <taxon>eudicotyledons</taxon>
        <taxon>Gunneridae</taxon>
        <taxon>Pentapetalae</taxon>
        <taxon>rosids</taxon>
        <taxon>fabids</taxon>
        <taxon>Fabales</taxon>
        <taxon>Fabaceae</taxon>
        <taxon>Papilionoideae</taxon>
        <taxon>50 kb inversion clade</taxon>
        <taxon>NPAAA clade</taxon>
        <taxon>indigoferoid/millettioid clade</taxon>
        <taxon>Phaseoleae</taxon>
        <taxon>Vigna</taxon>
    </lineage>
</organism>
<evidence type="ECO:0000313" key="2">
    <source>
        <dbReference type="Proteomes" id="UP000087766"/>
    </source>
</evidence>
<keyword evidence="1" id="KW-0175">Coiled coil</keyword>
<dbReference type="Gene3D" id="1.20.58.60">
    <property type="match status" value="1"/>
</dbReference>
<dbReference type="RefSeq" id="XP_014491792.1">
    <property type="nucleotide sequence ID" value="XM_014636306.2"/>
</dbReference>
<evidence type="ECO:0000256" key="1">
    <source>
        <dbReference type="SAM" id="Coils"/>
    </source>
</evidence>
<dbReference type="GeneID" id="106754290"/>
<sequence>MSNNSNNSDAGQPGVKFETMLEQLNHQIEEEQMKIEKEIMSLSYFKFFMDRMDEHRNFMTSLSEKLKSVRMVEKQREEPEDLRKKVQEIENTVQEIEHTVKQIQKSQENFQTFVQGTLDMMSSKLYEKEEDKEETK</sequence>
<dbReference type="KEGG" id="vra:106754290"/>
<protein>
    <submittedName>
        <fullName evidence="3">Uncharacterized protein LOC106754290</fullName>
    </submittedName>
</protein>
<gene>
    <name evidence="3" type="primary">LOC106754290</name>
</gene>
<proteinExistence type="predicted"/>
<name>A0A1S3TDE2_VIGRR</name>
<accession>A0A1S3TDE2</accession>
<dbReference type="Proteomes" id="UP000087766">
    <property type="component" value="Unplaced"/>
</dbReference>
<feature type="coiled-coil region" evidence="1">
    <location>
        <begin position="72"/>
        <end position="109"/>
    </location>
</feature>